<keyword evidence="3" id="KW-1185">Reference proteome</keyword>
<keyword evidence="1" id="KW-0732">Signal</keyword>
<proteinExistence type="predicted"/>
<gene>
    <name evidence="2" type="ORF">PENSTE_c006G02394</name>
</gene>
<accession>A0A1V6THV0</accession>
<comment type="caution">
    <text evidence="2">The sequence shown here is derived from an EMBL/GenBank/DDBJ whole genome shotgun (WGS) entry which is preliminary data.</text>
</comment>
<dbReference type="AlphaFoldDB" id="A0A1V6THV0"/>
<feature type="signal peptide" evidence="1">
    <location>
        <begin position="1"/>
        <end position="21"/>
    </location>
</feature>
<sequence>MRVSSMMAVATMLANAALPMAQRTQVCGSDVQCNYNCDDGYQHCNWGLIPGPNRKSGKCGLNKKSGRRECYLPCNSNSECGFREYCDTSNNKCTFKDSDGAKCSEDNTCKSGFCLNGECSTTADKKSCANTEECIGLGASNRVCSPDTHTCLESGIKPGGQCKITDQCDQKGYAFNVCCQSGQCQTCTGTTGAVCSDDSGCNSGLKCLQREERFSRKICTPTDGSEYSVCSKDGDCKDGRACYKGENDSRELCNNKNGSFNSPCDKKSGKEGDGCLRPFTCYDGKCQQSGQNCLRRNSGCLFRPNSCCEGLECKSSYSDLETICRPK</sequence>
<organism evidence="2 3">
    <name type="scientific">Penicillium steckii</name>
    <dbReference type="NCBI Taxonomy" id="303698"/>
    <lineage>
        <taxon>Eukaryota</taxon>
        <taxon>Fungi</taxon>
        <taxon>Dikarya</taxon>
        <taxon>Ascomycota</taxon>
        <taxon>Pezizomycotina</taxon>
        <taxon>Eurotiomycetes</taxon>
        <taxon>Eurotiomycetidae</taxon>
        <taxon>Eurotiales</taxon>
        <taxon>Aspergillaceae</taxon>
        <taxon>Penicillium</taxon>
    </lineage>
</organism>
<evidence type="ECO:0000313" key="3">
    <source>
        <dbReference type="Proteomes" id="UP000191285"/>
    </source>
</evidence>
<feature type="chain" id="PRO_5013026022" description="Dickkopf N-terminal cysteine-rich domain-containing protein" evidence="1">
    <location>
        <begin position="22"/>
        <end position="327"/>
    </location>
</feature>
<evidence type="ECO:0000256" key="1">
    <source>
        <dbReference type="SAM" id="SignalP"/>
    </source>
</evidence>
<dbReference type="Proteomes" id="UP000191285">
    <property type="component" value="Unassembled WGS sequence"/>
</dbReference>
<dbReference type="EMBL" id="MLKD01000006">
    <property type="protein sequence ID" value="OQE25594.1"/>
    <property type="molecule type" value="Genomic_DNA"/>
</dbReference>
<dbReference type="OrthoDB" id="10498967at2759"/>
<reference evidence="3" key="1">
    <citation type="journal article" date="2017" name="Nat. Microbiol.">
        <title>Global analysis of biosynthetic gene clusters reveals vast potential of secondary metabolite production in Penicillium species.</title>
        <authorList>
            <person name="Nielsen J.C."/>
            <person name="Grijseels S."/>
            <person name="Prigent S."/>
            <person name="Ji B."/>
            <person name="Dainat J."/>
            <person name="Nielsen K.F."/>
            <person name="Frisvad J.C."/>
            <person name="Workman M."/>
            <person name="Nielsen J."/>
        </authorList>
    </citation>
    <scope>NUCLEOTIDE SEQUENCE [LARGE SCALE GENOMIC DNA]</scope>
    <source>
        <strain evidence="3">IBT 24891</strain>
    </source>
</reference>
<evidence type="ECO:0008006" key="4">
    <source>
        <dbReference type="Google" id="ProtNLM"/>
    </source>
</evidence>
<protein>
    <recommendedName>
        <fullName evidence="4">Dickkopf N-terminal cysteine-rich domain-containing protein</fullName>
    </recommendedName>
</protein>
<evidence type="ECO:0000313" key="2">
    <source>
        <dbReference type="EMBL" id="OQE25594.1"/>
    </source>
</evidence>
<name>A0A1V6THV0_9EURO</name>